<dbReference type="EMBL" id="JAWDGP010004110">
    <property type="protein sequence ID" value="KAK3767721.1"/>
    <property type="molecule type" value="Genomic_DNA"/>
</dbReference>
<reference evidence="1" key="1">
    <citation type="journal article" date="2023" name="G3 (Bethesda)">
        <title>A reference genome for the long-term kleptoplast-retaining sea slug Elysia crispata morphotype clarki.</title>
        <authorList>
            <person name="Eastman K.E."/>
            <person name="Pendleton A.L."/>
            <person name="Shaikh M.A."/>
            <person name="Suttiyut T."/>
            <person name="Ogas R."/>
            <person name="Tomko P."/>
            <person name="Gavelis G."/>
            <person name="Widhalm J.R."/>
            <person name="Wisecaver J.H."/>
        </authorList>
    </citation>
    <scope>NUCLEOTIDE SEQUENCE</scope>
    <source>
        <strain evidence="1">ECLA1</strain>
    </source>
</reference>
<dbReference type="AlphaFoldDB" id="A0AAE0ZF07"/>
<protein>
    <submittedName>
        <fullName evidence="1">Uncharacterized protein</fullName>
    </submittedName>
</protein>
<evidence type="ECO:0000313" key="2">
    <source>
        <dbReference type="Proteomes" id="UP001283361"/>
    </source>
</evidence>
<gene>
    <name evidence="1" type="ORF">RRG08_018402</name>
</gene>
<keyword evidence="2" id="KW-1185">Reference proteome</keyword>
<organism evidence="1 2">
    <name type="scientific">Elysia crispata</name>
    <name type="common">lettuce slug</name>
    <dbReference type="NCBI Taxonomy" id="231223"/>
    <lineage>
        <taxon>Eukaryota</taxon>
        <taxon>Metazoa</taxon>
        <taxon>Spiralia</taxon>
        <taxon>Lophotrochozoa</taxon>
        <taxon>Mollusca</taxon>
        <taxon>Gastropoda</taxon>
        <taxon>Heterobranchia</taxon>
        <taxon>Euthyneura</taxon>
        <taxon>Panpulmonata</taxon>
        <taxon>Sacoglossa</taxon>
        <taxon>Placobranchoidea</taxon>
        <taxon>Plakobranchidae</taxon>
        <taxon>Elysia</taxon>
    </lineage>
</organism>
<dbReference type="Proteomes" id="UP001283361">
    <property type="component" value="Unassembled WGS sequence"/>
</dbReference>
<name>A0AAE0ZF07_9GAST</name>
<comment type="caution">
    <text evidence="1">The sequence shown here is derived from an EMBL/GenBank/DDBJ whole genome shotgun (WGS) entry which is preliminary data.</text>
</comment>
<sequence length="73" mass="7921">MTKRLWEGLDHWHRNPGPLPKILFSPSPRVLRVPVSAAMHASPTVHATHVGAIFSLQDLDVLSGSADRGVVCS</sequence>
<proteinExistence type="predicted"/>
<accession>A0AAE0ZF07</accession>
<evidence type="ECO:0000313" key="1">
    <source>
        <dbReference type="EMBL" id="KAK3767721.1"/>
    </source>
</evidence>